<keyword evidence="3" id="KW-1185">Reference proteome</keyword>
<evidence type="ECO:0000313" key="2">
    <source>
        <dbReference type="EMBL" id="GMT34539.1"/>
    </source>
</evidence>
<reference evidence="2" key="1">
    <citation type="submission" date="2023-10" db="EMBL/GenBank/DDBJ databases">
        <title>Genome assembly of Pristionchus species.</title>
        <authorList>
            <person name="Yoshida K."/>
            <person name="Sommer R.J."/>
        </authorList>
    </citation>
    <scope>NUCLEOTIDE SEQUENCE</scope>
    <source>
        <strain evidence="2">RS5133</strain>
    </source>
</reference>
<gene>
    <name evidence="2" type="ORF">PFISCL1PPCAC_25836</name>
</gene>
<dbReference type="EMBL" id="BTSY01000006">
    <property type="protein sequence ID" value="GMT34539.1"/>
    <property type="molecule type" value="Genomic_DNA"/>
</dbReference>
<proteinExistence type="predicted"/>
<evidence type="ECO:0008006" key="4">
    <source>
        <dbReference type="Google" id="ProtNLM"/>
    </source>
</evidence>
<sequence length="75" mass="7795">LLMNLLLLLTLSLLCIVGCAHPINGVTEPCSIENCSGKCINGVCVESEVVKREVQCRASCMGLGCDPVTGANSNS</sequence>
<dbReference type="AlphaFoldDB" id="A0AAV5WYD3"/>
<feature type="signal peptide" evidence="1">
    <location>
        <begin position="1"/>
        <end position="20"/>
    </location>
</feature>
<dbReference type="Proteomes" id="UP001432322">
    <property type="component" value="Unassembled WGS sequence"/>
</dbReference>
<feature type="non-terminal residue" evidence="2">
    <location>
        <position position="75"/>
    </location>
</feature>
<keyword evidence="1" id="KW-0732">Signal</keyword>
<evidence type="ECO:0000313" key="3">
    <source>
        <dbReference type="Proteomes" id="UP001432322"/>
    </source>
</evidence>
<comment type="caution">
    <text evidence="2">The sequence shown here is derived from an EMBL/GenBank/DDBJ whole genome shotgun (WGS) entry which is preliminary data.</text>
</comment>
<feature type="chain" id="PRO_5043461961" description="TIL domain-containing protein" evidence="1">
    <location>
        <begin position="21"/>
        <end position="75"/>
    </location>
</feature>
<accession>A0AAV5WYD3</accession>
<name>A0AAV5WYD3_9BILA</name>
<evidence type="ECO:0000256" key="1">
    <source>
        <dbReference type="SAM" id="SignalP"/>
    </source>
</evidence>
<feature type="non-terminal residue" evidence="2">
    <location>
        <position position="1"/>
    </location>
</feature>
<organism evidence="2 3">
    <name type="scientific">Pristionchus fissidentatus</name>
    <dbReference type="NCBI Taxonomy" id="1538716"/>
    <lineage>
        <taxon>Eukaryota</taxon>
        <taxon>Metazoa</taxon>
        <taxon>Ecdysozoa</taxon>
        <taxon>Nematoda</taxon>
        <taxon>Chromadorea</taxon>
        <taxon>Rhabditida</taxon>
        <taxon>Rhabditina</taxon>
        <taxon>Diplogasteromorpha</taxon>
        <taxon>Diplogasteroidea</taxon>
        <taxon>Neodiplogasteridae</taxon>
        <taxon>Pristionchus</taxon>
    </lineage>
</organism>
<protein>
    <recommendedName>
        <fullName evidence="4">TIL domain-containing protein</fullName>
    </recommendedName>
</protein>